<protein>
    <submittedName>
        <fullName evidence="2">Uncharacterized protein</fullName>
    </submittedName>
</protein>
<organism evidence="2">
    <name type="scientific">Pyricularia oryzae (strain Y34)</name>
    <name type="common">Rice blast fungus</name>
    <name type="synonym">Magnaporthe oryzae</name>
    <dbReference type="NCBI Taxonomy" id="1143189"/>
    <lineage>
        <taxon>Eukaryota</taxon>
        <taxon>Fungi</taxon>
        <taxon>Dikarya</taxon>
        <taxon>Ascomycota</taxon>
        <taxon>Pezizomycotina</taxon>
        <taxon>Sordariomycetes</taxon>
        <taxon>Sordariomycetidae</taxon>
        <taxon>Magnaporthales</taxon>
        <taxon>Pyriculariaceae</taxon>
        <taxon>Pyricularia</taxon>
    </lineage>
</organism>
<dbReference type="Proteomes" id="UP000011086">
    <property type="component" value="Unassembled WGS sequence"/>
</dbReference>
<evidence type="ECO:0000313" key="2">
    <source>
        <dbReference type="EMBL" id="ELQ32903.1"/>
    </source>
</evidence>
<evidence type="ECO:0000256" key="1">
    <source>
        <dbReference type="SAM" id="MobiDB-lite"/>
    </source>
</evidence>
<proteinExistence type="predicted"/>
<dbReference type="EMBL" id="JH792862">
    <property type="protein sequence ID" value="ELQ32903.1"/>
    <property type="molecule type" value="Genomic_DNA"/>
</dbReference>
<feature type="compositionally biased region" description="Basic and acidic residues" evidence="1">
    <location>
        <begin position="33"/>
        <end position="55"/>
    </location>
</feature>
<reference evidence="2" key="1">
    <citation type="journal article" date="2012" name="PLoS Genet.">
        <title>Comparative analysis of the genomes of two field isolates of the rice blast fungus Magnaporthe oryzae.</title>
        <authorList>
            <person name="Xue M."/>
            <person name="Yang J."/>
            <person name="Li Z."/>
            <person name="Hu S."/>
            <person name="Yao N."/>
            <person name="Dean R.A."/>
            <person name="Zhao W."/>
            <person name="Shen M."/>
            <person name="Zhang H."/>
            <person name="Li C."/>
            <person name="Liu L."/>
            <person name="Cao L."/>
            <person name="Xu X."/>
            <person name="Xing Y."/>
            <person name="Hsiang T."/>
            <person name="Zhang Z."/>
            <person name="Xu J.R."/>
            <person name="Peng Y.L."/>
        </authorList>
    </citation>
    <scope>NUCLEOTIDE SEQUENCE</scope>
    <source>
        <strain evidence="2">Y34</strain>
    </source>
</reference>
<feature type="region of interest" description="Disordered" evidence="1">
    <location>
        <begin position="1"/>
        <end position="57"/>
    </location>
</feature>
<dbReference type="AlphaFoldDB" id="A0AA97PFS1"/>
<sequence length="161" mass="18385">MIRLAPSPKKPLPARSILSKDKQPENAIDNSEEDQRKPDNRFEARKPKSNHKFEEFDPTPLVRVVGFTPGSRETPSSSSNFNRQRALAQSTAKQLEWRLSTATDYEPVPVAAGGVIPKCENPAAASCNLRLFNLPYQLWRKYVQHHLFENYGSKRPWGRRV</sequence>
<accession>A0AA97PFS1</accession>
<gene>
    <name evidence="2" type="ORF">OOU_Y34scaffold01017g3</name>
</gene>
<name>A0AA97PFS1_PYRO3</name>